<accession>A0ABU5CW44</accession>
<comment type="caution">
    <text evidence="1">The sequence shown here is derived from an EMBL/GenBank/DDBJ whole genome shotgun (WGS) entry which is preliminary data.</text>
</comment>
<proteinExistence type="predicted"/>
<protein>
    <submittedName>
        <fullName evidence="1">Uncharacterized protein</fullName>
    </submittedName>
</protein>
<evidence type="ECO:0000313" key="1">
    <source>
        <dbReference type="EMBL" id="MDY0410595.1"/>
    </source>
</evidence>
<dbReference type="RefSeq" id="WP_320381483.1">
    <property type="nucleotide sequence ID" value="NZ_JAWDIQ010000003.1"/>
</dbReference>
<keyword evidence="2" id="KW-1185">Reference proteome</keyword>
<dbReference type="EMBL" id="JAWDIQ010000003">
    <property type="protein sequence ID" value="MDY0410595.1"/>
    <property type="molecule type" value="Genomic_DNA"/>
</dbReference>
<evidence type="ECO:0000313" key="2">
    <source>
        <dbReference type="Proteomes" id="UP001275315"/>
    </source>
</evidence>
<reference evidence="1 2" key="1">
    <citation type="submission" date="2023-10" db="EMBL/GenBank/DDBJ databases">
        <title>Virgibacillus soli CC-YMP-6 genome.</title>
        <authorList>
            <person name="Miliotis G."/>
            <person name="Sengupta P."/>
            <person name="Hameed A."/>
            <person name="Chuvochina M."/>
            <person name="Mcdonagh F."/>
            <person name="Simpson A.C."/>
            <person name="Singh N.K."/>
            <person name="Rekha P.D."/>
            <person name="Raman K."/>
            <person name="Hugenholtz P."/>
            <person name="Venkateswaran K."/>
        </authorList>
    </citation>
    <scope>NUCLEOTIDE SEQUENCE [LARGE SCALE GENOMIC DNA]</scope>
    <source>
        <strain evidence="1 2">CC-YMP-6</strain>
    </source>
</reference>
<name>A0ABU5CW44_9BACI</name>
<dbReference type="Proteomes" id="UP001275315">
    <property type="component" value="Unassembled WGS sequence"/>
</dbReference>
<organism evidence="1 2">
    <name type="scientific">Paracerasibacillus soli</name>
    <dbReference type="NCBI Taxonomy" id="480284"/>
    <lineage>
        <taxon>Bacteria</taxon>
        <taxon>Bacillati</taxon>
        <taxon>Bacillota</taxon>
        <taxon>Bacilli</taxon>
        <taxon>Bacillales</taxon>
        <taxon>Bacillaceae</taxon>
        <taxon>Paracerasibacillus</taxon>
    </lineage>
</organism>
<gene>
    <name evidence="1" type="ORF">RWD45_21235</name>
</gene>
<sequence length="149" mass="17490">MSKPFTDVVLSKTLNSYCRNATNKEGDTFVGIKSEIKGDKHEISVNFPIGYNISKKEENLRDDIIDLISVLSAYNDKQSRVSQISSNQVLKTVRFPVQAYFRVMRYYLDYDYYMENEEVYVQGTSWPCKYETNYKKSDSYRSKNRFCIS</sequence>